<dbReference type="Gene3D" id="3.20.20.190">
    <property type="entry name" value="Phosphatidylinositol (PI) phosphodiesterase"/>
    <property type="match status" value="2"/>
</dbReference>
<dbReference type="PROSITE" id="PS51704">
    <property type="entry name" value="GP_PDE"/>
    <property type="match status" value="2"/>
</dbReference>
<evidence type="ECO:0000313" key="2">
    <source>
        <dbReference type="EMBL" id="MAH64261.1"/>
    </source>
</evidence>
<protein>
    <recommendedName>
        <fullName evidence="1">GP-PDE domain-containing protein</fullName>
    </recommendedName>
</protein>
<dbReference type="AlphaFoldDB" id="A0A2D6YM32"/>
<dbReference type="InterPro" id="IPR017946">
    <property type="entry name" value="PLC-like_Pdiesterase_TIM-brl"/>
</dbReference>
<organism evidence="2 3">
    <name type="scientific">SAR324 cluster bacterium</name>
    <dbReference type="NCBI Taxonomy" id="2024889"/>
    <lineage>
        <taxon>Bacteria</taxon>
        <taxon>Deltaproteobacteria</taxon>
        <taxon>SAR324 cluster</taxon>
    </lineage>
</organism>
<comment type="caution">
    <text evidence="2">The sequence shown here is derived from an EMBL/GenBank/DDBJ whole genome shotgun (WGS) entry which is preliminary data.</text>
</comment>
<dbReference type="InterPro" id="IPR030395">
    <property type="entry name" value="GP_PDE_dom"/>
</dbReference>
<reference evidence="3" key="1">
    <citation type="submission" date="2017-09" db="EMBL/GenBank/DDBJ databases">
        <title>The Reconstruction of 2,631 Draft Metagenome-Assembled Genomes from the Global Oceans.</title>
        <authorList>
            <person name="Tully B.J."/>
            <person name="Graham E.D."/>
            <person name="Heidelberg J.F."/>
        </authorList>
    </citation>
    <scope>NUCLEOTIDE SEQUENCE [LARGE SCALE GENOMIC DNA]</scope>
</reference>
<gene>
    <name evidence="2" type="ORF">CMN54_12620</name>
</gene>
<dbReference type="CDD" id="cd08556">
    <property type="entry name" value="GDPD"/>
    <property type="match status" value="1"/>
</dbReference>
<dbReference type="GO" id="GO:0006629">
    <property type="term" value="P:lipid metabolic process"/>
    <property type="evidence" value="ECO:0007669"/>
    <property type="project" value="InterPro"/>
</dbReference>
<dbReference type="CDD" id="cd08566">
    <property type="entry name" value="GDPD_AtGDE_like"/>
    <property type="match status" value="1"/>
</dbReference>
<evidence type="ECO:0000313" key="3">
    <source>
        <dbReference type="Proteomes" id="UP000226525"/>
    </source>
</evidence>
<accession>A0A2D6YM32</accession>
<feature type="domain" description="GP-PDE" evidence="1">
    <location>
        <begin position="262"/>
        <end position="504"/>
    </location>
</feature>
<dbReference type="PANTHER" id="PTHR46211">
    <property type="entry name" value="GLYCEROPHOSPHORYL DIESTER PHOSPHODIESTERASE"/>
    <property type="match status" value="1"/>
</dbReference>
<dbReference type="Proteomes" id="UP000226525">
    <property type="component" value="Unassembled WGS sequence"/>
</dbReference>
<name>A0A2D6YM32_9DELT</name>
<proteinExistence type="predicted"/>
<dbReference type="SUPFAM" id="SSF51695">
    <property type="entry name" value="PLC-like phosphodiesterases"/>
    <property type="match status" value="2"/>
</dbReference>
<dbReference type="PANTHER" id="PTHR46211:SF14">
    <property type="entry name" value="GLYCEROPHOSPHODIESTER PHOSPHODIESTERASE"/>
    <property type="match status" value="1"/>
</dbReference>
<feature type="domain" description="GP-PDE" evidence="1">
    <location>
        <begin position="25"/>
        <end position="255"/>
    </location>
</feature>
<dbReference type="GO" id="GO:0008081">
    <property type="term" value="F:phosphoric diester hydrolase activity"/>
    <property type="evidence" value="ECO:0007669"/>
    <property type="project" value="InterPro"/>
</dbReference>
<dbReference type="EMBL" id="NZEX01000148">
    <property type="protein sequence ID" value="MAH64261.1"/>
    <property type="molecule type" value="Genomic_DNA"/>
</dbReference>
<dbReference type="Pfam" id="PF03009">
    <property type="entry name" value="GDPD"/>
    <property type="match status" value="2"/>
</dbReference>
<sequence length="504" mass="57179">MVKMNFNQEWMKRFDWPDAEASNLPLAIAHRGASDYRLENTLGAFQLAAELGAEMWELDVRLSKDGVVVVCHDESLERVAGNQLRIPDATWEEISKVKLHGNQRVPRLEEVIELARQTGSGLYIELKAAEATKPTWQTLREQNFQYAVIGSFQAEWIAKLRHEKCQYPLSVLIPIGVDPFQYSALASPDIIHLCWRRASASPHELVTEELVNCCHQLGMALVIWDEERVEVLQGLDDLPILGICSDCPEILKPWPGGAHAFPRMVCHRGANFLAPENTLPAASICISQGFDIVEIDVRTTADGEIVLMHDATVDRTTNGKGLVRELTLEQVRRLDAGSSYSKIYAETRVPTLDEFLEHCQGRCGAYVEIKDADPDKVLEKVVTHTMLEDVFFWCRKTEVLQRIRDLEPKTQLMATRWMYPSLVDAIAEYEANIVEYELGRDDLTEIARCQALGVKVMVFSLTHDLSKLQQIESLNADLVNLDRPDLFKLLKLYPSSLRREKRLV</sequence>
<evidence type="ECO:0000259" key="1">
    <source>
        <dbReference type="PROSITE" id="PS51704"/>
    </source>
</evidence>